<evidence type="ECO:0000256" key="6">
    <source>
        <dbReference type="ARBA" id="ARBA00022679"/>
    </source>
</evidence>
<comment type="similarity">
    <text evidence="5 11">Belongs to the class-II pyridoxal-phosphate-dependent aminotransferase family.</text>
</comment>
<evidence type="ECO:0000256" key="10">
    <source>
        <dbReference type="ARBA" id="ARBA00047654"/>
    </source>
</evidence>
<dbReference type="GO" id="GO:0005759">
    <property type="term" value="C:mitochondrial matrix"/>
    <property type="evidence" value="ECO:0007669"/>
    <property type="project" value="UniProtKB-SubCell"/>
</dbReference>
<dbReference type="InterPro" id="IPR004839">
    <property type="entry name" value="Aminotransferase_I/II_large"/>
</dbReference>
<dbReference type="UniPathway" id="UPA00251">
    <property type="reaction ID" value="UER00375"/>
</dbReference>
<dbReference type="Gene3D" id="3.90.1150.10">
    <property type="entry name" value="Aspartate Aminotransferase, domain 1"/>
    <property type="match status" value="1"/>
</dbReference>
<evidence type="ECO:0000256" key="9">
    <source>
        <dbReference type="ARBA" id="ARBA00023315"/>
    </source>
</evidence>
<comment type="function">
    <text evidence="2">Catalyzes the synthesis of 5-aminolevulinate (ALA) from succinyl-CoA and glycine, the first and rate-limiting step in heme biosynthesis.</text>
</comment>
<evidence type="ECO:0000256" key="5">
    <source>
        <dbReference type="ARBA" id="ARBA00008392"/>
    </source>
</evidence>
<dbReference type="InterPro" id="IPR015424">
    <property type="entry name" value="PyrdxlP-dep_Trfase"/>
</dbReference>
<evidence type="ECO:0000256" key="7">
    <source>
        <dbReference type="ARBA" id="ARBA00022898"/>
    </source>
</evidence>
<keyword evidence="8 12" id="KW-0350">Heme biosynthesis</keyword>
<reference evidence="14 15" key="1">
    <citation type="submission" date="2014-03" db="EMBL/GenBank/DDBJ databases">
        <title>The genome of Kluyveromyces dobzhanskii.</title>
        <authorList>
            <person name="Nystedt B."/>
            <person name="Astrom S."/>
        </authorList>
    </citation>
    <scope>NUCLEOTIDE SEQUENCE [LARGE SCALE GENOMIC DNA]</scope>
    <source>
        <strain evidence="14 15">CBS 2104</strain>
    </source>
</reference>
<comment type="pathway">
    <text evidence="4 12">Porphyrin-containing compound metabolism; protoporphyrin-IX biosynthesis; 5-aminolevulinate from glycine: step 1/1.</text>
</comment>
<evidence type="ECO:0000256" key="1">
    <source>
        <dbReference type="ARBA" id="ARBA00001933"/>
    </source>
</evidence>
<dbReference type="InterPro" id="IPR010961">
    <property type="entry name" value="4pyrrol_synth_NH2levulA_synth"/>
</dbReference>
<comment type="caution">
    <text evidence="14">The sequence shown here is derived from an EMBL/GenBank/DDBJ whole genome shotgun (WGS) entry which is preliminary data.</text>
</comment>
<dbReference type="FunFam" id="3.40.640.10:FF:000006">
    <property type="entry name" value="5-aminolevulinate synthase, mitochondrial"/>
    <property type="match status" value="1"/>
</dbReference>
<sequence>MESVIRSSAKICPFMHSATGSMQSVKALKNANLPAIAQQCPFMGKAMEQRRGYASGASGAGSGAAAAAPSTSSASANSSADVNASADVVDHATQEASFDYKGLFDSELAKKRMDKSYRFFNNINRLAKEFPMAHRKTEDDKVTVWCSNDYLALSKNQEVIEVMKKTLDKYGAGAGGTRNIAGHNKHALQLEAELATLHKKEGALAFSSCFVANDAVISLLGQKIKDLVIFSDELNHASMIVGIKHAYTKKHIFKHNNLEQLEELLAMYPKSTPKLIAFESVYSMSGSVADIDKICDLAEKYGALTFLDEVHAVGLYGPHGAGVAEHCNFDAHRKAGIASPEFRTVMDRVDMITGTLGKSFGTVGGYVAGSSQLIDWIRSYAPGFIFTTTLPPSVMAGAAEAIRYQRSHMNLRQDQQKHTTYVKNGLADMGIPVTPNPSHIVPVLVGNPHLAKEASDILMDKHRIYVQAINFPTVARGTERLRITPTPGHTNDLSDILIDALEDVWSTLQLPRVRDWEAQGGLLGVGDPNHVPQPNLWTQDQLDLTNDDLHPNVKQPVVEQLEVSSGIRW</sequence>
<gene>
    <name evidence="14" type="ORF">KLDO_g681</name>
</gene>
<keyword evidence="9 12" id="KW-0012">Acyltransferase</keyword>
<dbReference type="Proteomes" id="UP000031516">
    <property type="component" value="Unassembled WGS sequence"/>
</dbReference>
<evidence type="ECO:0000256" key="4">
    <source>
        <dbReference type="ARBA" id="ARBA00005029"/>
    </source>
</evidence>
<keyword evidence="7 11" id="KW-0663">Pyridoxal phosphate</keyword>
<keyword evidence="6 12" id="KW-0808">Transferase</keyword>
<dbReference type="InterPro" id="IPR001917">
    <property type="entry name" value="Aminotrans_II_pyridoxalP_BS"/>
</dbReference>
<keyword evidence="12" id="KW-0496">Mitochondrion</keyword>
<dbReference type="EMBL" id="CCBQ010000013">
    <property type="protein sequence ID" value="CDO92361.1"/>
    <property type="molecule type" value="Genomic_DNA"/>
</dbReference>
<dbReference type="Gene3D" id="3.40.640.10">
    <property type="entry name" value="Type I PLP-dependent aspartate aminotransferase-like (Major domain)"/>
    <property type="match status" value="1"/>
</dbReference>
<comment type="cofactor">
    <cofactor evidence="1 11">
        <name>pyridoxal 5'-phosphate</name>
        <dbReference type="ChEBI" id="CHEBI:597326"/>
    </cofactor>
</comment>
<evidence type="ECO:0000313" key="15">
    <source>
        <dbReference type="Proteomes" id="UP000031516"/>
    </source>
</evidence>
<dbReference type="EC" id="2.3.1.37" evidence="12"/>
<protein>
    <recommendedName>
        <fullName evidence="12">5-aminolevulinate synthase</fullName>
        <ecNumber evidence="12">2.3.1.37</ecNumber>
    </recommendedName>
    <alternativeName>
        <fullName evidence="12">5-aminolevulinic acid synthase</fullName>
    </alternativeName>
    <alternativeName>
        <fullName evidence="12">Delta-ALA synthase</fullName>
    </alternativeName>
    <alternativeName>
        <fullName evidence="12">Delta-aminolevulinate synthase</fullName>
    </alternativeName>
</protein>
<proteinExistence type="inferred from homology"/>
<evidence type="ECO:0000256" key="11">
    <source>
        <dbReference type="RuleBase" id="RU003693"/>
    </source>
</evidence>
<dbReference type="OrthoDB" id="10263824at2759"/>
<comment type="catalytic activity">
    <reaction evidence="10 12">
        <text>succinyl-CoA + glycine + H(+) = 5-aminolevulinate + CO2 + CoA</text>
        <dbReference type="Rhea" id="RHEA:12921"/>
        <dbReference type="ChEBI" id="CHEBI:15378"/>
        <dbReference type="ChEBI" id="CHEBI:16526"/>
        <dbReference type="ChEBI" id="CHEBI:57287"/>
        <dbReference type="ChEBI" id="CHEBI:57292"/>
        <dbReference type="ChEBI" id="CHEBI:57305"/>
        <dbReference type="ChEBI" id="CHEBI:356416"/>
        <dbReference type="EC" id="2.3.1.37"/>
    </reaction>
</comment>
<dbReference type="PANTHER" id="PTHR13693:SF102">
    <property type="entry name" value="2-AMINO-3-KETOBUTYRATE COENZYME A LIGASE, MITOCHONDRIAL"/>
    <property type="match status" value="1"/>
</dbReference>
<dbReference type="InterPro" id="IPR050087">
    <property type="entry name" value="AON_synthase_class-II"/>
</dbReference>
<evidence type="ECO:0000256" key="3">
    <source>
        <dbReference type="ARBA" id="ARBA00004305"/>
    </source>
</evidence>
<dbReference type="SUPFAM" id="SSF53383">
    <property type="entry name" value="PLP-dependent transferases"/>
    <property type="match status" value="1"/>
</dbReference>
<dbReference type="GO" id="GO:0030170">
    <property type="term" value="F:pyridoxal phosphate binding"/>
    <property type="evidence" value="ECO:0007669"/>
    <property type="project" value="UniProtKB-UniRule"/>
</dbReference>
<dbReference type="AlphaFoldDB" id="A0A0A8L290"/>
<comment type="subcellular location">
    <subcellularLocation>
        <location evidence="3 12">Mitochondrion matrix</location>
    </subcellularLocation>
</comment>
<evidence type="ECO:0000256" key="8">
    <source>
        <dbReference type="ARBA" id="ARBA00023133"/>
    </source>
</evidence>
<dbReference type="InterPro" id="IPR015422">
    <property type="entry name" value="PyrdxlP-dep_Trfase_small"/>
</dbReference>
<accession>A0A0A8L290</accession>
<feature type="domain" description="Aminotransferase class I/classII large" evidence="13">
    <location>
        <begin position="141"/>
        <end position="501"/>
    </location>
</feature>
<dbReference type="GO" id="GO:0003870">
    <property type="term" value="F:5-aminolevulinate synthase activity"/>
    <property type="evidence" value="ECO:0007669"/>
    <property type="project" value="UniProtKB-EC"/>
</dbReference>
<dbReference type="GO" id="GO:0006782">
    <property type="term" value="P:protoporphyrinogen IX biosynthetic process"/>
    <property type="evidence" value="ECO:0007669"/>
    <property type="project" value="UniProtKB-UniRule"/>
</dbReference>
<keyword evidence="15" id="KW-1185">Reference proteome</keyword>
<evidence type="ECO:0000256" key="2">
    <source>
        <dbReference type="ARBA" id="ARBA00003076"/>
    </source>
</evidence>
<dbReference type="InterPro" id="IPR015421">
    <property type="entry name" value="PyrdxlP-dep_Trfase_major"/>
</dbReference>
<organism evidence="14 15">
    <name type="scientific">Kluyveromyces dobzhanskii CBS 2104</name>
    <dbReference type="NCBI Taxonomy" id="1427455"/>
    <lineage>
        <taxon>Eukaryota</taxon>
        <taxon>Fungi</taxon>
        <taxon>Dikarya</taxon>
        <taxon>Ascomycota</taxon>
        <taxon>Saccharomycotina</taxon>
        <taxon>Saccharomycetes</taxon>
        <taxon>Saccharomycetales</taxon>
        <taxon>Saccharomycetaceae</taxon>
        <taxon>Kluyveromyces</taxon>
    </lineage>
</organism>
<dbReference type="Pfam" id="PF00155">
    <property type="entry name" value="Aminotran_1_2"/>
    <property type="match status" value="1"/>
</dbReference>
<dbReference type="PROSITE" id="PS00599">
    <property type="entry name" value="AA_TRANSFER_CLASS_2"/>
    <property type="match status" value="1"/>
</dbReference>
<dbReference type="PANTHER" id="PTHR13693">
    <property type="entry name" value="CLASS II AMINOTRANSFERASE/8-AMINO-7-OXONONANOATE SYNTHASE"/>
    <property type="match status" value="1"/>
</dbReference>
<evidence type="ECO:0000256" key="12">
    <source>
        <dbReference type="RuleBase" id="RU910713"/>
    </source>
</evidence>
<evidence type="ECO:0000259" key="13">
    <source>
        <dbReference type="Pfam" id="PF00155"/>
    </source>
</evidence>
<dbReference type="NCBIfam" id="TIGR01821">
    <property type="entry name" value="5aminolev_synth"/>
    <property type="match status" value="1"/>
</dbReference>
<name>A0A0A8L290_9SACH</name>
<dbReference type="CDD" id="cd06454">
    <property type="entry name" value="KBL_like"/>
    <property type="match status" value="1"/>
</dbReference>
<evidence type="ECO:0000313" key="14">
    <source>
        <dbReference type="EMBL" id="CDO92361.1"/>
    </source>
</evidence>